<evidence type="ECO:0000256" key="1">
    <source>
        <dbReference type="SAM" id="Phobius"/>
    </source>
</evidence>
<organism evidence="2">
    <name type="scientific">Calcidiscus leptoporus</name>
    <dbReference type="NCBI Taxonomy" id="127549"/>
    <lineage>
        <taxon>Eukaryota</taxon>
        <taxon>Haptista</taxon>
        <taxon>Haptophyta</taxon>
        <taxon>Prymnesiophyceae</taxon>
        <taxon>Coccolithales</taxon>
        <taxon>Calcidiscaceae</taxon>
        <taxon>Calcidiscus</taxon>
    </lineage>
</organism>
<feature type="transmembrane region" description="Helical" evidence="1">
    <location>
        <begin position="62"/>
        <end position="85"/>
    </location>
</feature>
<gene>
    <name evidence="2" type="ORF">CLEP1334_LOCUS7087</name>
</gene>
<sequence length="102" mass="10839">MLSAYPQYTLLYSLARLLPTSVQSYYNLALEPFFAAAVPSLAKLKATLPSSLALPVLVMGDLALATGLGVFLLGLRGAVALVAIWATTRFLLPHKCALTMSV</sequence>
<protein>
    <submittedName>
        <fullName evidence="2">Uncharacterized protein</fullName>
    </submittedName>
</protein>
<dbReference type="AlphaFoldDB" id="A0A7S0IUN2"/>
<name>A0A7S0IUN2_9EUKA</name>
<proteinExistence type="predicted"/>
<accession>A0A7S0IUN2</accession>
<evidence type="ECO:0000313" key="2">
    <source>
        <dbReference type="EMBL" id="CAD8531835.1"/>
    </source>
</evidence>
<keyword evidence="1" id="KW-0472">Membrane</keyword>
<dbReference type="EMBL" id="HBER01014164">
    <property type="protein sequence ID" value="CAD8531835.1"/>
    <property type="molecule type" value="Transcribed_RNA"/>
</dbReference>
<keyword evidence="1" id="KW-1133">Transmembrane helix</keyword>
<keyword evidence="1" id="KW-0812">Transmembrane</keyword>
<reference evidence="2" key="1">
    <citation type="submission" date="2021-01" db="EMBL/GenBank/DDBJ databases">
        <authorList>
            <person name="Corre E."/>
            <person name="Pelletier E."/>
            <person name="Niang G."/>
            <person name="Scheremetjew M."/>
            <person name="Finn R."/>
            <person name="Kale V."/>
            <person name="Holt S."/>
            <person name="Cochrane G."/>
            <person name="Meng A."/>
            <person name="Brown T."/>
            <person name="Cohen L."/>
        </authorList>
    </citation>
    <scope>NUCLEOTIDE SEQUENCE</scope>
    <source>
        <strain evidence="2">RCC1130</strain>
    </source>
</reference>